<dbReference type="Pfam" id="PF14421">
    <property type="entry name" value="LmjF365940-deam"/>
    <property type="match status" value="1"/>
</dbReference>
<gene>
    <name evidence="2" type="ORF">TrVE_jg13966</name>
</gene>
<reference evidence="3" key="1">
    <citation type="journal article" date="2023" name="Commun. Biol.">
        <title>Genome analysis of Parmales, the sister group of diatoms, reveals the evolutionary specialization of diatoms from phago-mixotrophs to photoautotrophs.</title>
        <authorList>
            <person name="Ban H."/>
            <person name="Sato S."/>
            <person name="Yoshikawa S."/>
            <person name="Yamada K."/>
            <person name="Nakamura Y."/>
            <person name="Ichinomiya M."/>
            <person name="Sato N."/>
            <person name="Blanc-Mathieu R."/>
            <person name="Endo H."/>
            <person name="Kuwata A."/>
            <person name="Ogata H."/>
        </authorList>
    </citation>
    <scope>NUCLEOTIDE SEQUENCE [LARGE SCALE GENOMIC DNA]</scope>
    <source>
        <strain evidence="3">NIES 3699</strain>
    </source>
</reference>
<dbReference type="AlphaFoldDB" id="A0A9W7FM10"/>
<evidence type="ECO:0000313" key="3">
    <source>
        <dbReference type="Proteomes" id="UP001165160"/>
    </source>
</evidence>
<dbReference type="SUPFAM" id="SSF53927">
    <property type="entry name" value="Cytidine deaminase-like"/>
    <property type="match status" value="1"/>
</dbReference>
<dbReference type="Proteomes" id="UP001165160">
    <property type="component" value="Unassembled WGS sequence"/>
</dbReference>
<organism evidence="2 3">
    <name type="scientific">Triparma verrucosa</name>
    <dbReference type="NCBI Taxonomy" id="1606542"/>
    <lineage>
        <taxon>Eukaryota</taxon>
        <taxon>Sar</taxon>
        <taxon>Stramenopiles</taxon>
        <taxon>Ochrophyta</taxon>
        <taxon>Bolidophyceae</taxon>
        <taxon>Parmales</taxon>
        <taxon>Triparmaceae</taxon>
        <taxon>Triparma</taxon>
    </lineage>
</organism>
<protein>
    <submittedName>
        <fullName evidence="2">Uncharacterized protein</fullName>
    </submittedName>
</protein>
<dbReference type="GO" id="GO:0003824">
    <property type="term" value="F:catalytic activity"/>
    <property type="evidence" value="ECO:0007669"/>
    <property type="project" value="InterPro"/>
</dbReference>
<feature type="compositionally biased region" description="Polar residues" evidence="1">
    <location>
        <begin position="128"/>
        <end position="141"/>
    </location>
</feature>
<feature type="compositionally biased region" description="Low complexity" evidence="1">
    <location>
        <begin position="86"/>
        <end position="98"/>
    </location>
</feature>
<dbReference type="EMBL" id="BRXX01000510">
    <property type="protein sequence ID" value="GMI15082.1"/>
    <property type="molecule type" value="Genomic_DNA"/>
</dbReference>
<evidence type="ECO:0000256" key="1">
    <source>
        <dbReference type="SAM" id="MobiDB-lite"/>
    </source>
</evidence>
<dbReference type="CDD" id="cd01283">
    <property type="entry name" value="cytidine_deaminase"/>
    <property type="match status" value="1"/>
</dbReference>
<sequence>MRLNNSPSYGPTYGPSDLLSRHFHFTSSLVESITSLVSLASPSPLEITMFSTLVGLAATTFYLSRAGRKAGSSSNDNDNTNDKTNDNNNAIDRNNHNNCAFTPPTRLSDVPTRRPTRDLPPLPAPPSHVQSRVLSTKNAAATGSIHPPPKLNRSHENSSKKPSSTNPDGIGHRIVVDAILENDAIHRKRGASHVVVKNWVDSAPHSALPMNPTPRLNQVEQTDSTAKQIFDRQTSPNQTPPPPIRHLELLVHNVAHTDLVLALETTNPKSVSPTPPAKKVNTILGTLKQDVTSHDSPPQPQGKCPPQADILCRPRFSAFLPFSQNCLNSITKSQGRRTSTFASLYSRSDLTPRYNLVSPAHPMKPLPIGFKLDPPASATGLPLSSKELSQLRLRGRDAERIQDLDSIQTSSKSTPSGMYVSKVQFPLCSVLIPKFNEAIDRKYANMTNIKVLKVVILVSGVGTPRNWTHSVTGNSTAGAAKLMELFINENHPDIVVVRLHSESNIFRYDDNIGFVKAELLPVIESYRDAIATNLPLPNERGGKGGGQEKEEYNPDWRSQFHLTLSFADGSNARQYAIQASLRPYKPVYMHFWQLKTFWHEDKVCMEDIEVHTFEDMETDPPMAVEDCSQSVRLVAEEMKRFKEDFLSVAQEGPGFSDLRQFWMRKTKKPVLAVLLARTPDGGMKVFRGTNMEVSMPTGSLCAERNVIGTALASNPGLKRSDLIVVAVLAVKLDNVTPLCIEIDHHEQEASPPNLFDVEPEKEAAEAKETPTRKSPGETRKQYPISSSPPLSPLRRTTVRKYSGEEESLTGSPGDVPKARSKRRPKMTTIVSTDSTDLNPLKPCGACNEWLKKIAEPNPNFKVVTFTDSTCVGIYCSGVAFSS</sequence>
<feature type="region of interest" description="Disordered" evidence="1">
    <location>
        <begin position="759"/>
        <end position="826"/>
    </location>
</feature>
<dbReference type="InterPro" id="IPR016193">
    <property type="entry name" value="Cytidine_deaminase-like"/>
</dbReference>
<keyword evidence="3" id="KW-1185">Reference proteome</keyword>
<evidence type="ECO:0000313" key="2">
    <source>
        <dbReference type="EMBL" id="GMI15082.1"/>
    </source>
</evidence>
<name>A0A9W7FM10_9STRA</name>
<dbReference type="Gene3D" id="3.40.140.10">
    <property type="entry name" value="Cytidine Deaminase, domain 2"/>
    <property type="match status" value="1"/>
</dbReference>
<comment type="caution">
    <text evidence="2">The sequence shown here is derived from an EMBL/GenBank/DDBJ whole genome shotgun (WGS) entry which is preliminary data.</text>
</comment>
<feature type="region of interest" description="Disordered" evidence="1">
    <location>
        <begin position="68"/>
        <end position="170"/>
    </location>
</feature>
<accession>A0A9W7FM10</accession>
<feature type="compositionally biased region" description="Basic and acidic residues" evidence="1">
    <location>
        <begin position="759"/>
        <end position="780"/>
    </location>
</feature>
<dbReference type="InterPro" id="IPR032723">
    <property type="entry name" value="Deaminase_LmjF365940"/>
</dbReference>
<proteinExistence type="predicted"/>